<gene>
    <name evidence="14" type="ORF">ACKQTC_00975</name>
</gene>
<dbReference type="Pfam" id="PF03264">
    <property type="entry name" value="Cytochrom_NNT"/>
    <property type="match status" value="1"/>
</dbReference>
<keyword evidence="4" id="KW-1003">Cell membrane</keyword>
<dbReference type="Gene3D" id="1.10.3820.10">
    <property type="entry name" value="Di-heme elbow motif domain"/>
    <property type="match status" value="1"/>
</dbReference>
<feature type="domain" description="NapC/NirT cytochrome c N-terminal" evidence="13">
    <location>
        <begin position="15"/>
        <end position="152"/>
    </location>
</feature>
<evidence type="ECO:0000256" key="5">
    <source>
        <dbReference type="ARBA" id="ARBA00022617"/>
    </source>
</evidence>
<feature type="transmembrane region" description="Helical" evidence="12">
    <location>
        <begin position="12"/>
        <end position="30"/>
    </location>
</feature>
<dbReference type="EMBL" id="JBJUVG010000001">
    <property type="protein sequence ID" value="MFM9412950.1"/>
    <property type="molecule type" value="Genomic_DNA"/>
</dbReference>
<keyword evidence="3" id="KW-0813">Transport</keyword>
<reference evidence="14 15" key="1">
    <citation type="journal article" date="2016" name="Int. J. Syst. Evol. Microbiol.">
        <title>Peptococcus simiae sp. nov., isolated from rhesus macaque faeces and emended description of the genus Peptococcus.</title>
        <authorList>
            <person name="Shkoporov A.N."/>
            <person name="Efimov B.A."/>
            <person name="Kondova I."/>
            <person name="Ouwerling B."/>
            <person name="Chaplin A.V."/>
            <person name="Shcherbakova V.A."/>
            <person name="Langermans J.A.M."/>
        </authorList>
    </citation>
    <scope>NUCLEOTIDE SEQUENCE [LARGE SCALE GENOMIC DNA]</scope>
    <source>
        <strain evidence="14 15">M108</strain>
    </source>
</reference>
<comment type="subcellular location">
    <subcellularLocation>
        <location evidence="1">Cell membrane</location>
    </subcellularLocation>
</comment>
<keyword evidence="10" id="KW-0408">Iron</keyword>
<dbReference type="SUPFAM" id="SSF48695">
    <property type="entry name" value="Multiheme cytochromes"/>
    <property type="match status" value="1"/>
</dbReference>
<dbReference type="Proteomes" id="UP001631949">
    <property type="component" value="Unassembled WGS sequence"/>
</dbReference>
<evidence type="ECO:0000256" key="11">
    <source>
        <dbReference type="ARBA" id="ARBA00023136"/>
    </source>
</evidence>
<dbReference type="InterPro" id="IPR038266">
    <property type="entry name" value="NapC/NirT_cytc_sf"/>
</dbReference>
<evidence type="ECO:0000256" key="12">
    <source>
        <dbReference type="SAM" id="Phobius"/>
    </source>
</evidence>
<evidence type="ECO:0000256" key="4">
    <source>
        <dbReference type="ARBA" id="ARBA00022475"/>
    </source>
</evidence>
<keyword evidence="8" id="KW-0249">Electron transport</keyword>
<evidence type="ECO:0000256" key="3">
    <source>
        <dbReference type="ARBA" id="ARBA00022448"/>
    </source>
</evidence>
<dbReference type="RefSeq" id="WP_408976569.1">
    <property type="nucleotide sequence ID" value="NZ_JBJUVG010000001.1"/>
</dbReference>
<evidence type="ECO:0000256" key="2">
    <source>
        <dbReference type="ARBA" id="ARBA00007395"/>
    </source>
</evidence>
<comment type="similarity">
    <text evidence="2">Belongs to the NapC/NirT/NrfH family.</text>
</comment>
<evidence type="ECO:0000313" key="14">
    <source>
        <dbReference type="EMBL" id="MFM9412950.1"/>
    </source>
</evidence>
<comment type="caution">
    <text evidence="14">The sequence shown here is derived from an EMBL/GenBank/DDBJ whole genome shotgun (WGS) entry which is preliminary data.</text>
</comment>
<dbReference type="PANTHER" id="PTHR30333:SF1">
    <property type="entry name" value="CYTOCHROME C-TYPE PROTEIN NAPC"/>
    <property type="match status" value="1"/>
</dbReference>
<evidence type="ECO:0000256" key="6">
    <source>
        <dbReference type="ARBA" id="ARBA00022692"/>
    </source>
</evidence>
<evidence type="ECO:0000256" key="1">
    <source>
        <dbReference type="ARBA" id="ARBA00004236"/>
    </source>
</evidence>
<keyword evidence="6 12" id="KW-0812">Transmembrane</keyword>
<sequence length="207" mass="22104">MEVTAVKRSLRLKVLGGITAGLAAVFLLMLCLKIPALGLDGTEFCGSCHVMDPQVETYVHSAHRLNATCGDCHVPHHLVRGAFDKAWTGTVDLVGVIRNKDPYEIHASGHAKRVIQENCVRCHKGILEEIGDTMTDGGKACFDCHRNTPHAIKPNMTNLDLNYVDLGQGAPTAEEVDKKAVAGAGQADLADLAAFQAAHAMAKGGRE</sequence>
<evidence type="ECO:0000256" key="9">
    <source>
        <dbReference type="ARBA" id="ARBA00022989"/>
    </source>
</evidence>
<evidence type="ECO:0000259" key="13">
    <source>
        <dbReference type="Pfam" id="PF03264"/>
    </source>
</evidence>
<organism evidence="14 15">
    <name type="scientific">Peptococcus simiae</name>
    <dbReference type="NCBI Taxonomy" id="1643805"/>
    <lineage>
        <taxon>Bacteria</taxon>
        <taxon>Bacillati</taxon>
        <taxon>Bacillota</taxon>
        <taxon>Clostridia</taxon>
        <taxon>Eubacteriales</taxon>
        <taxon>Peptococcaceae</taxon>
        <taxon>Peptococcus</taxon>
    </lineage>
</organism>
<keyword evidence="9 12" id="KW-1133">Transmembrane helix</keyword>
<keyword evidence="11 12" id="KW-0472">Membrane</keyword>
<evidence type="ECO:0000313" key="15">
    <source>
        <dbReference type="Proteomes" id="UP001631949"/>
    </source>
</evidence>
<accession>A0ABW9GWX9</accession>
<evidence type="ECO:0000256" key="7">
    <source>
        <dbReference type="ARBA" id="ARBA00022723"/>
    </source>
</evidence>
<keyword evidence="7" id="KW-0479">Metal-binding</keyword>
<proteinExistence type="inferred from homology"/>
<evidence type="ECO:0000256" key="10">
    <source>
        <dbReference type="ARBA" id="ARBA00023004"/>
    </source>
</evidence>
<dbReference type="InterPro" id="IPR036280">
    <property type="entry name" value="Multihaem_cyt_sf"/>
</dbReference>
<dbReference type="InterPro" id="IPR051174">
    <property type="entry name" value="Cytochrome_c-type_ET"/>
</dbReference>
<keyword evidence="5" id="KW-0349">Heme</keyword>
<keyword evidence="15" id="KW-1185">Reference proteome</keyword>
<name>A0ABW9GWX9_9FIRM</name>
<dbReference type="InterPro" id="IPR005126">
    <property type="entry name" value="NapC/NirT_cyt_c_N"/>
</dbReference>
<dbReference type="PANTHER" id="PTHR30333">
    <property type="entry name" value="CYTOCHROME C-TYPE PROTEIN"/>
    <property type="match status" value="1"/>
</dbReference>
<protein>
    <submittedName>
        <fullName evidence="14">NapC/NirT family cytochrome c</fullName>
    </submittedName>
</protein>
<evidence type="ECO:0000256" key="8">
    <source>
        <dbReference type="ARBA" id="ARBA00022982"/>
    </source>
</evidence>